<sequence length="113" mass="12792">HALQRMASAQRAGISLPEGIPAAADIVNLRYKSCSEMEGQDQVTYNRYSFIMLLHMLLMIYLLYSICEVNCIICYGVLFVYIHFYDAGMYLSLNPKNAVGLLFDLLIVEKSIS</sequence>
<evidence type="ECO:0000313" key="3">
    <source>
        <dbReference type="Proteomes" id="UP000234661"/>
    </source>
</evidence>
<keyword evidence="1" id="KW-1133">Transmembrane helix</keyword>
<name>A0A2J4YD47_9ENTR</name>
<feature type="non-terminal residue" evidence="2">
    <location>
        <position position="1"/>
    </location>
</feature>
<dbReference type="Proteomes" id="UP000234661">
    <property type="component" value="Unassembled WGS sequence"/>
</dbReference>
<feature type="transmembrane region" description="Helical" evidence="1">
    <location>
        <begin position="57"/>
        <end position="84"/>
    </location>
</feature>
<evidence type="ECO:0000313" key="2">
    <source>
        <dbReference type="EMBL" id="PLM48532.1"/>
    </source>
</evidence>
<gene>
    <name evidence="2" type="ORF">CWM85_34375</name>
</gene>
<keyword evidence="1" id="KW-0812">Transmembrane</keyword>
<dbReference type="EMBL" id="PIET01001785">
    <property type="protein sequence ID" value="PLM48532.1"/>
    <property type="molecule type" value="Genomic_DNA"/>
</dbReference>
<protein>
    <submittedName>
        <fullName evidence="2">Uncharacterized protein</fullName>
    </submittedName>
</protein>
<reference evidence="2 3" key="2">
    <citation type="submission" date="2018-01" db="EMBL/GenBank/DDBJ databases">
        <title>Genomic study of Klebsiella pneumoniae.</title>
        <authorList>
            <person name="Yang Y."/>
            <person name="Bicalho R."/>
        </authorList>
    </citation>
    <scope>NUCLEOTIDE SEQUENCE [LARGE SCALE GENOMIC DNA]</scope>
    <source>
        <strain evidence="2 3">A2</strain>
    </source>
</reference>
<comment type="caution">
    <text evidence="2">The sequence shown here is derived from an EMBL/GenBank/DDBJ whole genome shotgun (WGS) entry which is preliminary data.</text>
</comment>
<keyword evidence="1" id="KW-0472">Membrane</keyword>
<proteinExistence type="predicted"/>
<evidence type="ECO:0000256" key="1">
    <source>
        <dbReference type="SAM" id="Phobius"/>
    </source>
</evidence>
<reference evidence="2 3" key="1">
    <citation type="submission" date="2017-11" db="EMBL/GenBank/DDBJ databases">
        <authorList>
            <person name="Han C.G."/>
        </authorList>
    </citation>
    <scope>NUCLEOTIDE SEQUENCE [LARGE SCALE GENOMIC DNA]</scope>
    <source>
        <strain evidence="2 3">A2</strain>
    </source>
</reference>
<dbReference type="AlphaFoldDB" id="A0A2J4YD47"/>
<accession>A0A2J4YD47</accession>
<organism evidence="2 3">
    <name type="scientific">Klebsiella michiganensis</name>
    <dbReference type="NCBI Taxonomy" id="1134687"/>
    <lineage>
        <taxon>Bacteria</taxon>
        <taxon>Pseudomonadati</taxon>
        <taxon>Pseudomonadota</taxon>
        <taxon>Gammaproteobacteria</taxon>
        <taxon>Enterobacterales</taxon>
        <taxon>Enterobacteriaceae</taxon>
        <taxon>Klebsiella/Raoultella group</taxon>
        <taxon>Klebsiella</taxon>
    </lineage>
</organism>